<protein>
    <recommendedName>
        <fullName evidence="3">Sialidase domain-containing protein</fullName>
    </recommendedName>
</protein>
<name>A0ABT4BSA9_9FIRM</name>
<accession>A0ABT4BSA9</accession>
<dbReference type="Gene3D" id="2.115.10.20">
    <property type="entry name" value="Glycosyl hydrolase domain, family 43"/>
    <property type="match status" value="1"/>
</dbReference>
<sequence>MPESSSASNKIVYPSDKKIPLAFEKLQKKYNLVAIPTYDGSYQLTHPKVLYFAKGWNGYKYWMSMTPYPYGIDDYENPSIVVSNDGKTWNAPQGLKNPVSGLPPDVKTGGHYSDPQLVMRGNTMELWYRYNPQKHGSRYPDNGVNIYFRRQTRDGIHWSAAQKLRQSRNGDLSLCVLYENGLYRTWYASYGGDLCYTESRDALTWSTPVCCKVPLPAGLQSYHQDIIKNGSDYYLLQTAEKASNYTFQLFLLKSEDGIHFTMIQPIAPSKDGALWKNISFYRSTVFVKDNKMNFYISLIIPKRKWYITRMEMPMPKSLPGEKTYGMDEIPI</sequence>
<dbReference type="InterPro" id="IPR023296">
    <property type="entry name" value="Glyco_hydro_beta-prop_sf"/>
</dbReference>
<evidence type="ECO:0008006" key="3">
    <source>
        <dbReference type="Google" id="ProtNLM"/>
    </source>
</evidence>
<gene>
    <name evidence="1" type="ORF">OUY18_01790</name>
</gene>
<keyword evidence="2" id="KW-1185">Reference proteome</keyword>
<dbReference type="Gene3D" id="2.120.10.10">
    <property type="match status" value="1"/>
</dbReference>
<evidence type="ECO:0000313" key="2">
    <source>
        <dbReference type="Proteomes" id="UP001082703"/>
    </source>
</evidence>
<dbReference type="EMBL" id="JAPOHA010000002">
    <property type="protein sequence ID" value="MCY1712988.1"/>
    <property type="molecule type" value="Genomic_DNA"/>
</dbReference>
<proteinExistence type="predicted"/>
<evidence type="ECO:0000313" key="1">
    <source>
        <dbReference type="EMBL" id="MCY1712988.1"/>
    </source>
</evidence>
<dbReference type="SUPFAM" id="SSF75005">
    <property type="entry name" value="Arabinanase/levansucrase/invertase"/>
    <property type="match status" value="1"/>
</dbReference>
<dbReference type="RefSeq" id="WP_268057000.1">
    <property type="nucleotide sequence ID" value="NZ_JAPOHA010000002.1"/>
</dbReference>
<organism evidence="1 2">
    <name type="scientific">Caproiciproducens galactitolivorans</name>
    <dbReference type="NCBI Taxonomy" id="642589"/>
    <lineage>
        <taxon>Bacteria</taxon>
        <taxon>Bacillati</taxon>
        <taxon>Bacillota</taxon>
        <taxon>Clostridia</taxon>
        <taxon>Eubacteriales</taxon>
        <taxon>Acutalibacteraceae</taxon>
        <taxon>Caproiciproducens</taxon>
    </lineage>
</organism>
<dbReference type="Proteomes" id="UP001082703">
    <property type="component" value="Unassembled WGS sequence"/>
</dbReference>
<comment type="caution">
    <text evidence="1">The sequence shown here is derived from an EMBL/GenBank/DDBJ whole genome shotgun (WGS) entry which is preliminary data.</text>
</comment>
<reference evidence="1 2" key="1">
    <citation type="submission" date="2022-11" db="EMBL/GenBank/DDBJ databases">
        <authorList>
            <person name="Caiyu Z."/>
        </authorList>
    </citation>
    <scope>NUCLEOTIDE SEQUENCE [LARGE SCALE GENOMIC DNA]</scope>
    <source>
        <strain evidence="1 2">YR-4</strain>
    </source>
</reference>